<protein>
    <submittedName>
        <fullName evidence="1">Uncharacterized protein</fullName>
    </submittedName>
</protein>
<evidence type="ECO:0000313" key="1">
    <source>
        <dbReference type="EMBL" id="KAI7750628.1"/>
    </source>
</evidence>
<name>A0AAD5GSP2_AMBAR</name>
<dbReference type="Proteomes" id="UP001206925">
    <property type="component" value="Unassembled WGS sequence"/>
</dbReference>
<organism evidence="1 2">
    <name type="scientific">Ambrosia artemisiifolia</name>
    <name type="common">Common ragweed</name>
    <dbReference type="NCBI Taxonomy" id="4212"/>
    <lineage>
        <taxon>Eukaryota</taxon>
        <taxon>Viridiplantae</taxon>
        <taxon>Streptophyta</taxon>
        <taxon>Embryophyta</taxon>
        <taxon>Tracheophyta</taxon>
        <taxon>Spermatophyta</taxon>
        <taxon>Magnoliopsida</taxon>
        <taxon>eudicotyledons</taxon>
        <taxon>Gunneridae</taxon>
        <taxon>Pentapetalae</taxon>
        <taxon>asterids</taxon>
        <taxon>campanulids</taxon>
        <taxon>Asterales</taxon>
        <taxon>Asteraceae</taxon>
        <taxon>Asteroideae</taxon>
        <taxon>Heliantheae alliance</taxon>
        <taxon>Heliantheae</taxon>
        <taxon>Ambrosia</taxon>
    </lineage>
</organism>
<keyword evidence="2" id="KW-1185">Reference proteome</keyword>
<reference evidence="1" key="1">
    <citation type="submission" date="2022-06" db="EMBL/GenBank/DDBJ databases">
        <title>Uncovering the hologenomic basis of an extraordinary plant invasion.</title>
        <authorList>
            <person name="Bieker V.C."/>
            <person name="Martin M.D."/>
            <person name="Gilbert T."/>
            <person name="Hodgins K."/>
            <person name="Battlay P."/>
            <person name="Petersen B."/>
            <person name="Wilson J."/>
        </authorList>
    </citation>
    <scope>NUCLEOTIDE SEQUENCE</scope>
    <source>
        <strain evidence="1">AA19_3_7</strain>
        <tissue evidence="1">Leaf</tissue>
    </source>
</reference>
<accession>A0AAD5GSP2</accession>
<dbReference type="EMBL" id="JAMZMK010006112">
    <property type="protein sequence ID" value="KAI7750628.1"/>
    <property type="molecule type" value="Genomic_DNA"/>
</dbReference>
<sequence length="119" mass="13195">MNPSILVGKQRGKRLLGIQGSPWHGFDQACLCRCRPRDQKVVMCSAISGGSLCRSHGGFAYYYSKDQQFHSGGVTGTIADHIISTSFFYEDKTSLLQTVASTSNFICGFEDEGLFFYVY</sequence>
<gene>
    <name evidence="1" type="ORF">M8C21_031383</name>
</gene>
<comment type="caution">
    <text evidence="1">The sequence shown here is derived from an EMBL/GenBank/DDBJ whole genome shotgun (WGS) entry which is preliminary data.</text>
</comment>
<dbReference type="AlphaFoldDB" id="A0AAD5GSP2"/>
<evidence type="ECO:0000313" key="2">
    <source>
        <dbReference type="Proteomes" id="UP001206925"/>
    </source>
</evidence>
<proteinExistence type="predicted"/>